<dbReference type="Gene3D" id="3.30.450.40">
    <property type="match status" value="1"/>
</dbReference>
<dbReference type="AlphaFoldDB" id="A0A1U9NN57"/>
<dbReference type="InterPro" id="IPR001610">
    <property type="entry name" value="PAC"/>
</dbReference>
<accession>A0A1U9NN57</accession>
<dbReference type="Gene3D" id="3.30.450.20">
    <property type="entry name" value="PAS domain"/>
    <property type="match status" value="4"/>
</dbReference>
<dbReference type="PANTHER" id="PTHR43304:SF1">
    <property type="entry name" value="PAC DOMAIN-CONTAINING PROTEIN"/>
    <property type="match status" value="1"/>
</dbReference>
<gene>
    <name evidence="9" type="primary">cph1_7</name>
    <name evidence="9" type="ORF">STSP2_02426</name>
</gene>
<dbReference type="InterPro" id="IPR036890">
    <property type="entry name" value="HATPase_C_sf"/>
</dbReference>
<dbReference type="InterPro" id="IPR013656">
    <property type="entry name" value="PAS_4"/>
</dbReference>
<dbReference type="GO" id="GO:0000155">
    <property type="term" value="F:phosphorelay sensor kinase activity"/>
    <property type="evidence" value="ECO:0007669"/>
    <property type="project" value="InterPro"/>
</dbReference>
<feature type="domain" description="PAC" evidence="8">
    <location>
        <begin position="549"/>
        <end position="603"/>
    </location>
</feature>
<dbReference type="Gene3D" id="3.30.565.10">
    <property type="entry name" value="Histidine kinase-like ATPase, C-terminal domain"/>
    <property type="match status" value="1"/>
</dbReference>
<dbReference type="InterPro" id="IPR003018">
    <property type="entry name" value="GAF"/>
</dbReference>
<dbReference type="InterPro" id="IPR029016">
    <property type="entry name" value="GAF-like_dom_sf"/>
</dbReference>
<dbReference type="RefSeq" id="WP_146662861.1">
    <property type="nucleotide sequence ID" value="NZ_CP019791.1"/>
</dbReference>
<evidence type="ECO:0000259" key="6">
    <source>
        <dbReference type="PROSITE" id="PS50109"/>
    </source>
</evidence>
<dbReference type="EC" id="2.7.13.3" evidence="2"/>
<dbReference type="FunFam" id="3.30.450.20:FF:000155">
    <property type="entry name" value="Sensor histidine kinase TodS"/>
    <property type="match status" value="1"/>
</dbReference>
<feature type="domain" description="PAC" evidence="8">
    <location>
        <begin position="422"/>
        <end position="474"/>
    </location>
</feature>
<dbReference type="SUPFAM" id="SSF55785">
    <property type="entry name" value="PYP-like sensor domain (PAS domain)"/>
    <property type="match status" value="4"/>
</dbReference>
<evidence type="ECO:0000259" key="8">
    <source>
        <dbReference type="PROSITE" id="PS50113"/>
    </source>
</evidence>
<dbReference type="Pfam" id="PF02518">
    <property type="entry name" value="HATPase_c"/>
    <property type="match status" value="1"/>
</dbReference>
<dbReference type="SMART" id="SM00086">
    <property type="entry name" value="PAC"/>
    <property type="match status" value="4"/>
</dbReference>
<dbReference type="InterPro" id="IPR035965">
    <property type="entry name" value="PAS-like_dom_sf"/>
</dbReference>
<evidence type="ECO:0000313" key="9">
    <source>
        <dbReference type="EMBL" id="AQT69237.1"/>
    </source>
</evidence>
<dbReference type="InterPro" id="IPR013655">
    <property type="entry name" value="PAS_fold_3"/>
</dbReference>
<dbReference type="PROSITE" id="PS50112">
    <property type="entry name" value="PAS"/>
    <property type="match status" value="3"/>
</dbReference>
<dbReference type="SMART" id="SM00065">
    <property type="entry name" value="GAF"/>
    <property type="match status" value="1"/>
</dbReference>
<dbReference type="STRING" id="1936003.STSP2_02426"/>
<evidence type="ECO:0000256" key="5">
    <source>
        <dbReference type="ARBA" id="ARBA00022777"/>
    </source>
</evidence>
<dbReference type="SUPFAM" id="SSF55874">
    <property type="entry name" value="ATPase domain of HSP90 chaperone/DNA topoisomerase II/histidine kinase"/>
    <property type="match status" value="1"/>
</dbReference>
<dbReference type="InterPro" id="IPR005467">
    <property type="entry name" value="His_kinase_dom"/>
</dbReference>
<dbReference type="SMART" id="SM00387">
    <property type="entry name" value="HATPase_c"/>
    <property type="match status" value="1"/>
</dbReference>
<organism evidence="9 10">
    <name type="scientific">Anaerohalosphaera lusitana</name>
    <dbReference type="NCBI Taxonomy" id="1936003"/>
    <lineage>
        <taxon>Bacteria</taxon>
        <taxon>Pseudomonadati</taxon>
        <taxon>Planctomycetota</taxon>
        <taxon>Phycisphaerae</taxon>
        <taxon>Sedimentisphaerales</taxon>
        <taxon>Anaerohalosphaeraceae</taxon>
        <taxon>Anaerohalosphaera</taxon>
    </lineage>
</organism>
<dbReference type="PROSITE" id="PS50109">
    <property type="entry name" value="HIS_KIN"/>
    <property type="match status" value="1"/>
</dbReference>
<comment type="catalytic activity">
    <reaction evidence="1">
        <text>ATP + protein L-histidine = ADP + protein N-phospho-L-histidine.</text>
        <dbReference type="EC" id="2.7.13.3"/>
    </reaction>
</comment>
<keyword evidence="3" id="KW-0597">Phosphoprotein</keyword>
<dbReference type="PROSITE" id="PS50113">
    <property type="entry name" value="PAC"/>
    <property type="match status" value="3"/>
</dbReference>
<dbReference type="Pfam" id="PF13426">
    <property type="entry name" value="PAS_9"/>
    <property type="match status" value="1"/>
</dbReference>
<dbReference type="InterPro" id="IPR003594">
    <property type="entry name" value="HATPase_dom"/>
</dbReference>
<dbReference type="Gene3D" id="1.10.287.130">
    <property type="match status" value="1"/>
</dbReference>
<dbReference type="InterPro" id="IPR000014">
    <property type="entry name" value="PAS"/>
</dbReference>
<dbReference type="SMART" id="SM00091">
    <property type="entry name" value="PAS"/>
    <property type="match status" value="4"/>
</dbReference>
<dbReference type="SUPFAM" id="SSF55781">
    <property type="entry name" value="GAF domain-like"/>
    <property type="match status" value="1"/>
</dbReference>
<reference evidence="10" key="1">
    <citation type="submission" date="2017-02" db="EMBL/GenBank/DDBJ databases">
        <title>Comparative genomics and description of representatives of a novel lineage of planctomycetes thriving in anoxic sediments.</title>
        <authorList>
            <person name="Spring S."/>
            <person name="Bunk B."/>
            <person name="Sproer C."/>
        </authorList>
    </citation>
    <scope>NUCLEOTIDE SEQUENCE [LARGE SCALE GENOMIC DNA]</scope>
    <source>
        <strain evidence="10">ST-NAGAB-D1</strain>
    </source>
</reference>
<keyword evidence="5" id="KW-0418">Kinase</keyword>
<keyword evidence="10" id="KW-1185">Reference proteome</keyword>
<dbReference type="CDD" id="cd00130">
    <property type="entry name" value="PAS"/>
    <property type="match status" value="4"/>
</dbReference>
<feature type="domain" description="PAS" evidence="7">
    <location>
        <begin position="604"/>
        <end position="679"/>
    </location>
</feature>
<sequence>MKEDNAGTIIKLKSHIKVLQQRISELEKADALHEQSMRALNRRRELGQLITSISKQFINLPFEEVDQGLEKALERIGLFFGLDRGYICLFTCEGDSLEIAHCWNNKGISCFEEKSQKLQPDRLPWLMRQLHSNEIVKVHNVEVLGPNASAEKDFWLSHSIRSLVYIPLVLRNELAGFVGFDCVREERRFDEETGVMLSIVSEILANAIDSKRIETARRESEANYSSIFNAVEDLILVHDLETTCIIDANDNAIDRLGLDRQTLGETRLKEVIADRSESSDEKIKDNLTKVRAGETVRSEIVLKDKNNRQFWGEVSLKKAFIQGAERAVAVIRDISERKRVNLALYMSEQRFRAIADHTYDWEIWGSPGGRCMWTNPAVERVTGYTVQECMAMKEFPKPFVVDEDKDRVYNTFASAMEGHSGDNLEFRIERKDGRIIWGAASWTPIYDKKGVQQGYRASIRDITKQKTAEEELKKSEARFRAVFDQAYQFMGLLTPEGTMLDVNSSALEVTSKNRDDVIGETFWKTPWWSHSQEERSRVRDSIVRAGQGESVRFETTNWKADGNLAYIDFSIKPIRNEAGEVVMLIPEGRDITERKKIERALKESQRRLSTLISNLPGMVYRCRNDHDWTMEFVSDGCKALTGYTASELTLNASMEYGKLIHEEDRDFVWEEAQKGINSRKAFRLKYRIVRKDGEVRWVWEQGRGVFNEYNELVGVEGVISDVTEQHEVEIEREELLRSLSEKNDELESVIYVSSHDLRAPLVNIEGFSGELSNSIDQFREIIDSGGVPEDTRARLLEMLDEDISESVGFIKSSTRKIDNLLRGLTRLCRVGRLDMHPRKLDMNKLMKNVLASESEQLDAVHSQVEVDDLPPCRGDADQIAEAFADIIDNAAKYVSPERESKIRVTGWRDNGTVTYCVEDNGVGIHYSQKETIFEIFHRIDPEGNVKGQGLGLTIVKRIVNRHGGKVWIESLEGMGSKVFVKLPNV</sequence>
<evidence type="ECO:0000256" key="2">
    <source>
        <dbReference type="ARBA" id="ARBA00012438"/>
    </source>
</evidence>
<proteinExistence type="predicted"/>
<dbReference type="InterPro" id="IPR004358">
    <property type="entry name" value="Sig_transdc_His_kin-like_C"/>
</dbReference>
<dbReference type="InterPro" id="IPR036097">
    <property type="entry name" value="HisK_dim/P_sf"/>
</dbReference>
<dbReference type="OrthoDB" id="231918at2"/>
<feature type="domain" description="PAS" evidence="7">
    <location>
        <begin position="475"/>
        <end position="521"/>
    </location>
</feature>
<dbReference type="PANTHER" id="PTHR43304">
    <property type="entry name" value="PHYTOCHROME-LIKE PROTEIN CPH1"/>
    <property type="match status" value="1"/>
</dbReference>
<evidence type="ECO:0000313" key="10">
    <source>
        <dbReference type="Proteomes" id="UP000189674"/>
    </source>
</evidence>
<dbReference type="Pfam" id="PF13492">
    <property type="entry name" value="GAF_3"/>
    <property type="match status" value="1"/>
</dbReference>
<dbReference type="KEGG" id="alus:STSP2_02426"/>
<dbReference type="EMBL" id="CP019791">
    <property type="protein sequence ID" value="AQT69237.1"/>
    <property type="molecule type" value="Genomic_DNA"/>
</dbReference>
<dbReference type="NCBIfam" id="TIGR00229">
    <property type="entry name" value="sensory_box"/>
    <property type="match status" value="4"/>
</dbReference>
<dbReference type="InterPro" id="IPR000700">
    <property type="entry name" value="PAS-assoc_C"/>
</dbReference>
<dbReference type="Pfam" id="PF08448">
    <property type="entry name" value="PAS_4"/>
    <property type="match status" value="1"/>
</dbReference>
<name>A0A1U9NN57_9BACT</name>
<dbReference type="Proteomes" id="UP000189674">
    <property type="component" value="Chromosome"/>
</dbReference>
<keyword evidence="4 9" id="KW-0808">Transferase</keyword>
<protein>
    <recommendedName>
        <fullName evidence="2">histidine kinase</fullName>
        <ecNumber evidence="2">2.7.13.3</ecNumber>
    </recommendedName>
</protein>
<evidence type="ECO:0000256" key="1">
    <source>
        <dbReference type="ARBA" id="ARBA00000085"/>
    </source>
</evidence>
<evidence type="ECO:0000256" key="4">
    <source>
        <dbReference type="ARBA" id="ARBA00022679"/>
    </source>
</evidence>
<feature type="domain" description="PAS" evidence="7">
    <location>
        <begin position="347"/>
        <end position="419"/>
    </location>
</feature>
<dbReference type="InterPro" id="IPR052162">
    <property type="entry name" value="Sensor_kinase/Photoreceptor"/>
</dbReference>
<feature type="domain" description="PAC" evidence="8">
    <location>
        <begin position="682"/>
        <end position="734"/>
    </location>
</feature>
<feature type="domain" description="Histidine kinase" evidence="6">
    <location>
        <begin position="752"/>
        <end position="985"/>
    </location>
</feature>
<evidence type="ECO:0000259" key="7">
    <source>
        <dbReference type="PROSITE" id="PS50112"/>
    </source>
</evidence>
<dbReference type="Pfam" id="PF08447">
    <property type="entry name" value="PAS_3"/>
    <property type="match status" value="2"/>
</dbReference>
<dbReference type="SUPFAM" id="SSF47384">
    <property type="entry name" value="Homodimeric domain of signal transducing histidine kinase"/>
    <property type="match status" value="1"/>
</dbReference>
<evidence type="ECO:0000256" key="3">
    <source>
        <dbReference type="ARBA" id="ARBA00022553"/>
    </source>
</evidence>
<dbReference type="PRINTS" id="PR00344">
    <property type="entry name" value="BCTRLSENSOR"/>
</dbReference>